<reference evidence="1" key="1">
    <citation type="submission" date="2015-04" db="EMBL/GenBank/DDBJ databases">
        <title>The genome sequence of the plant pathogenic Rhizarian Plasmodiophora brassicae reveals insights in its biotrophic life cycle and the origin of chitin synthesis.</title>
        <authorList>
            <person name="Schwelm A."/>
            <person name="Fogelqvist J."/>
            <person name="Knaust A."/>
            <person name="Julke S."/>
            <person name="Lilja T."/>
            <person name="Dhandapani V."/>
            <person name="Bonilla-Rosso G."/>
            <person name="Karlsson M."/>
            <person name="Shevchenko A."/>
            <person name="Choi S.R."/>
            <person name="Kim H.G."/>
            <person name="Park J.Y."/>
            <person name="Lim Y.P."/>
            <person name="Ludwig-Muller J."/>
            <person name="Dixelius C."/>
        </authorList>
    </citation>
    <scope>NUCLEOTIDE SEQUENCE</scope>
    <source>
        <tissue evidence="1">Potato root galls</tissue>
    </source>
</reference>
<dbReference type="PANTHER" id="PTHR12517:SF0">
    <property type="entry name" value="INTERMEMBRANE LIPID TRANSFER PROTEIN VPS13B"/>
    <property type="match status" value="1"/>
</dbReference>
<dbReference type="InterPro" id="IPR039782">
    <property type="entry name" value="VPS13B"/>
</dbReference>
<dbReference type="EMBL" id="HACM01000881">
    <property type="protein sequence ID" value="CRZ01323.1"/>
    <property type="molecule type" value="Transcribed_RNA"/>
</dbReference>
<evidence type="ECO:0000313" key="1">
    <source>
        <dbReference type="EMBL" id="CRZ01323.1"/>
    </source>
</evidence>
<accession>A0A0H5QH82</accession>
<sequence length="2074" mass="227092">MGNAIGNPGAIQSVSCSLDGLDIGIRTQAGRNVDLVRTNTGKITGSYNVGESLDISAQVHSASISYNFLGRSHYILSLSEGGAIVYNQNLLQLKLHPLTGIFDIFVITIAAEVLAPLIPPSAPRYSPQIDEKTPTSLMTPAQSICISVSSLELGVSNDQYAFSVAFQSINCHSQCNCNVKSISVVKMRRSRILYSSLGKTGGIDVRCSDSVRSAISCDVDLDFAFAIQPISASLFMDVPVTFTLSFAVLSGCRDLTSQILQFATAYSRTSPAKTTEVQSGHEAIRVDCQLSTITVIVNDGATRSITTTFSHLSMEGDTFSVGSITVLYASKETVASLVSCTSSPLFLYSHSRSGSTIELKPLNIILSLPVIAFLNSVPSLSIESSATAGKHRPHGPGSQLRFLLPTLEVRILSVENSPVTLVVRDVFILSAPPVGDLNQFSDSTSATFSAYISIGGEMVLESAFFGFDISNSIDASQNLNESYPGRRTLSIGVSIGDLAFRLYPHHIAVCKALSQLPAPEQRIDRSHNTGRSDSNAYTFSQDDLRSLKFVESGNEHSIRQGQVILLKNSICWKYLSPRCVTHVHFNSANLTFLSSLDLEAFDPLSGDLVLIEAFSVNFGRASVHKVAHAVAAEAWKLSWSETHAVTSAELVQFLRIDSMSSFPLLKTISVEVASVSVSIASRIDGIDVDHCIVSSNKIQANTAIFSPSCMYSVVKVRSASIGIYRYADLLQYPVFGQNDISLTSLNIPISSDVASPVSPLMHQCRGHQQVLNASFSTPLKVCISGYIIDMLSYTAETFSSITSDRVAADDTVVLAGNTTRLHHCSQLVLSNQCGIPIVYRQQGVLDSRLLPPGERHNFTWQSLLHRHLRLSCHSLFWSSTVDLDINEPMTVQLHRPDAFVNIRVVFDDHQFQFLGEIYASSDLPFSLEFRASAIYQDQDTPVNSVVIIPSHSKHVPVPIWLSSGELLKIQYQVRPYVSDGESLKWRWSHMASSAPIAFKDSSGNIRRYIWAASTANSFHFSAPVTIRNNCECDVFIRVCSSTSTLISPHDCIPFEWNICDDLTVCLSTSNNGSVHTKVIIPEESSSLTVLIPIENCGDAISVTTLDPILGLRIELFSTVTVRNVTGSVLKLSLSNNEERVLADDSTTSLFFPHISDLYFTLSDSAQILCSQQLHGRRSGTFSVDLCSPVTLYLMRLSMIIEWSMTANSRTFDVNSRCLIVLQSRYVLHNKCPFPISYRAEMPSEEKDRIIVASQSWHNVSFWGLQRPPIHAIHTSPSFESGAWVEDTSSLRISRESEPAESGKNLWGWSPQLSCTADNDGRILLRIRSRSGYDIILSCFKLRRNGVMHVIIFSDVQVPLFFFNSTNRKFFLRFDSARSMSPTNVTVDKFDLEPMQSTQIAPSGKLTEERIFYPSTHRTPLYLRCAESDWTLQPVMLADSVQENVVLNCSLDALKKSTQPHMLGSSPTRSVQRNATEVNVKVDCYERNGTLLTFISNPDADPVIAKPFSQLFQAEFVTIEVCFITDAEDTVACIFLDKLKCNIEQRHNMECAPLISFLHKFPAVVPGRTVAVSIQSFQIDHLQFESFPVVAHVDRLEEDEEMPFVDAEISLGPCLTKTGVSGIGFPLQSLLEERHVQSIFVKLAPIRTNIEDAFISTLTSFASEVSQVLFKRASGTFVQQTESTPDYDWQAQQPFLASLNNIVQPRFSADRFHLAAVQISVSYSGSRAYLGCQSLPVRLSAVELKSVLSSSDRLIKELSANYLADVIMISPLLFGSMDLLGNPTQLISSFSKGIQGLVRLPSRALTRGPRALAWATLQGIGSLLQNISEGTLTSVSGFTHSLARNVDGVSPSYYHLLSLDQNAVTNSPRGISQGVVSGATSLATGVFLGVTGVVSAPIRGAMQQGSWGFIKGLGAGVAGVISKPVSGALEMVSQTSRGLASAAGVSQSSPDLRFVAETSPSDDDVLSKISTVRLRVIAHTRQETYRKHFRVGRISYQNAGLLCSTAILLCTRTSLNLILSGSDSVSMSLPYAEIRTEFTGSNEIVIIGSDVAFIVEMDHLTRQSFLNCINDKIYE</sequence>
<name>A0A0H5QH82_9EUKA</name>
<dbReference type="PANTHER" id="PTHR12517">
    <property type="entry name" value="VACUOLAR PROTEIN SORTING-ASSOCIATED PROTEIN 13B"/>
    <property type="match status" value="1"/>
</dbReference>
<organism evidence="1">
    <name type="scientific">Spongospora subterranea</name>
    <dbReference type="NCBI Taxonomy" id="70186"/>
    <lineage>
        <taxon>Eukaryota</taxon>
        <taxon>Sar</taxon>
        <taxon>Rhizaria</taxon>
        <taxon>Endomyxa</taxon>
        <taxon>Phytomyxea</taxon>
        <taxon>Plasmodiophorida</taxon>
        <taxon>Plasmodiophoridae</taxon>
        <taxon>Spongospora</taxon>
    </lineage>
</organism>
<proteinExistence type="predicted"/>
<protein>
    <submittedName>
        <fullName evidence="1">Uncharacterized protein</fullName>
    </submittedName>
</protein>